<evidence type="ECO:0000256" key="5">
    <source>
        <dbReference type="ARBA" id="ARBA00023136"/>
    </source>
</evidence>
<evidence type="ECO:0000256" key="4">
    <source>
        <dbReference type="ARBA" id="ARBA00022989"/>
    </source>
</evidence>
<feature type="transmembrane region" description="Helical" evidence="6">
    <location>
        <begin position="173"/>
        <end position="194"/>
    </location>
</feature>
<keyword evidence="4 6" id="KW-1133">Transmembrane helix</keyword>
<proteinExistence type="predicted"/>
<feature type="domain" description="Major facilitator superfamily (MFS) profile" evidence="7">
    <location>
        <begin position="1"/>
        <end position="203"/>
    </location>
</feature>
<dbReference type="OrthoDB" id="3437016at2759"/>
<dbReference type="GO" id="GO:0005886">
    <property type="term" value="C:plasma membrane"/>
    <property type="evidence" value="ECO:0007669"/>
    <property type="project" value="TreeGrafter"/>
</dbReference>
<dbReference type="InterPro" id="IPR011701">
    <property type="entry name" value="MFS"/>
</dbReference>
<feature type="transmembrane region" description="Helical" evidence="6">
    <location>
        <begin position="45"/>
        <end position="64"/>
    </location>
</feature>
<name>A0A4S8L679_DENBC</name>
<dbReference type="SUPFAM" id="SSF103473">
    <property type="entry name" value="MFS general substrate transporter"/>
    <property type="match status" value="1"/>
</dbReference>
<sequence>MLPSISSEFHKSHQASWLGTAYLLATCTFTPLYGRLSDVMGRRAAAQTAVFFAGFGTIACGLSSNMELLIASRFIAGIGGGGVSTIAVIVVSDMYSLRARGLAQSVASVFNGLSFGVGGPLGGLVTDWFGWRWAFLLQTPLFIISLLLISWNLNYVTPGKGKSTIEVLKRIDYLGIVSLLISTGSILVFLSTRYNEGLPVRTN</sequence>
<dbReference type="PROSITE" id="PS50850">
    <property type="entry name" value="MFS"/>
    <property type="match status" value="1"/>
</dbReference>
<gene>
    <name evidence="8" type="ORF">K435DRAFT_414048</name>
</gene>
<dbReference type="Pfam" id="PF07690">
    <property type="entry name" value="MFS_1"/>
    <property type="match status" value="1"/>
</dbReference>
<dbReference type="AlphaFoldDB" id="A0A4S8L679"/>
<organism evidence="8 9">
    <name type="scientific">Dendrothele bispora (strain CBS 962.96)</name>
    <dbReference type="NCBI Taxonomy" id="1314807"/>
    <lineage>
        <taxon>Eukaryota</taxon>
        <taxon>Fungi</taxon>
        <taxon>Dikarya</taxon>
        <taxon>Basidiomycota</taxon>
        <taxon>Agaricomycotina</taxon>
        <taxon>Agaricomycetes</taxon>
        <taxon>Agaricomycetidae</taxon>
        <taxon>Agaricales</taxon>
        <taxon>Agaricales incertae sedis</taxon>
        <taxon>Dendrothele</taxon>
    </lineage>
</organism>
<keyword evidence="5 6" id="KW-0472">Membrane</keyword>
<feature type="transmembrane region" description="Helical" evidence="6">
    <location>
        <begin position="102"/>
        <end position="121"/>
    </location>
</feature>
<feature type="transmembrane region" description="Helical" evidence="6">
    <location>
        <begin position="70"/>
        <end position="90"/>
    </location>
</feature>
<dbReference type="EMBL" id="ML179632">
    <property type="protein sequence ID" value="THU83961.1"/>
    <property type="molecule type" value="Genomic_DNA"/>
</dbReference>
<evidence type="ECO:0000259" key="7">
    <source>
        <dbReference type="PROSITE" id="PS50850"/>
    </source>
</evidence>
<comment type="subcellular location">
    <subcellularLocation>
        <location evidence="1">Endomembrane system</location>
        <topology evidence="1">Multi-pass membrane protein</topology>
    </subcellularLocation>
</comment>
<dbReference type="GO" id="GO:0015174">
    <property type="term" value="F:basic amino acid transmembrane transporter activity"/>
    <property type="evidence" value="ECO:0007669"/>
    <property type="project" value="TreeGrafter"/>
</dbReference>
<evidence type="ECO:0000256" key="6">
    <source>
        <dbReference type="SAM" id="Phobius"/>
    </source>
</evidence>
<feature type="transmembrane region" description="Helical" evidence="6">
    <location>
        <begin position="133"/>
        <end position="153"/>
    </location>
</feature>
<keyword evidence="2" id="KW-0813">Transport</keyword>
<evidence type="ECO:0000313" key="9">
    <source>
        <dbReference type="Proteomes" id="UP000297245"/>
    </source>
</evidence>
<evidence type="ECO:0000313" key="8">
    <source>
        <dbReference type="EMBL" id="THU83961.1"/>
    </source>
</evidence>
<accession>A0A4S8L679</accession>
<dbReference type="GO" id="GO:0012505">
    <property type="term" value="C:endomembrane system"/>
    <property type="evidence" value="ECO:0007669"/>
    <property type="project" value="UniProtKB-SubCell"/>
</dbReference>
<evidence type="ECO:0000256" key="2">
    <source>
        <dbReference type="ARBA" id="ARBA00022448"/>
    </source>
</evidence>
<dbReference type="Proteomes" id="UP000297245">
    <property type="component" value="Unassembled WGS sequence"/>
</dbReference>
<dbReference type="Gene3D" id="1.20.1720.10">
    <property type="entry name" value="Multidrug resistance protein D"/>
    <property type="match status" value="1"/>
</dbReference>
<reference evidence="8 9" key="1">
    <citation type="journal article" date="2019" name="Nat. Ecol. Evol.">
        <title>Megaphylogeny resolves global patterns of mushroom evolution.</title>
        <authorList>
            <person name="Varga T."/>
            <person name="Krizsan K."/>
            <person name="Foldi C."/>
            <person name="Dima B."/>
            <person name="Sanchez-Garcia M."/>
            <person name="Sanchez-Ramirez S."/>
            <person name="Szollosi G.J."/>
            <person name="Szarkandi J.G."/>
            <person name="Papp V."/>
            <person name="Albert L."/>
            <person name="Andreopoulos W."/>
            <person name="Angelini C."/>
            <person name="Antonin V."/>
            <person name="Barry K.W."/>
            <person name="Bougher N.L."/>
            <person name="Buchanan P."/>
            <person name="Buyck B."/>
            <person name="Bense V."/>
            <person name="Catcheside P."/>
            <person name="Chovatia M."/>
            <person name="Cooper J."/>
            <person name="Damon W."/>
            <person name="Desjardin D."/>
            <person name="Finy P."/>
            <person name="Geml J."/>
            <person name="Haridas S."/>
            <person name="Hughes K."/>
            <person name="Justo A."/>
            <person name="Karasinski D."/>
            <person name="Kautmanova I."/>
            <person name="Kiss B."/>
            <person name="Kocsube S."/>
            <person name="Kotiranta H."/>
            <person name="LaButti K.M."/>
            <person name="Lechner B.E."/>
            <person name="Liimatainen K."/>
            <person name="Lipzen A."/>
            <person name="Lukacs Z."/>
            <person name="Mihaltcheva S."/>
            <person name="Morgado L.N."/>
            <person name="Niskanen T."/>
            <person name="Noordeloos M.E."/>
            <person name="Ohm R.A."/>
            <person name="Ortiz-Santana B."/>
            <person name="Ovrebo C."/>
            <person name="Racz N."/>
            <person name="Riley R."/>
            <person name="Savchenko A."/>
            <person name="Shiryaev A."/>
            <person name="Soop K."/>
            <person name="Spirin V."/>
            <person name="Szebenyi C."/>
            <person name="Tomsovsky M."/>
            <person name="Tulloss R.E."/>
            <person name="Uehling J."/>
            <person name="Grigoriev I.V."/>
            <person name="Vagvolgyi C."/>
            <person name="Papp T."/>
            <person name="Martin F.M."/>
            <person name="Miettinen O."/>
            <person name="Hibbett D.S."/>
            <person name="Nagy L.G."/>
        </authorList>
    </citation>
    <scope>NUCLEOTIDE SEQUENCE [LARGE SCALE GENOMIC DNA]</scope>
    <source>
        <strain evidence="8 9">CBS 962.96</strain>
    </source>
</reference>
<keyword evidence="3 6" id="KW-0812">Transmembrane</keyword>
<dbReference type="GO" id="GO:0000329">
    <property type="term" value="C:fungal-type vacuole membrane"/>
    <property type="evidence" value="ECO:0007669"/>
    <property type="project" value="TreeGrafter"/>
</dbReference>
<keyword evidence="9" id="KW-1185">Reference proteome</keyword>
<evidence type="ECO:0000256" key="1">
    <source>
        <dbReference type="ARBA" id="ARBA00004127"/>
    </source>
</evidence>
<feature type="transmembrane region" description="Helical" evidence="6">
    <location>
        <begin position="15"/>
        <end position="33"/>
    </location>
</feature>
<dbReference type="InterPro" id="IPR036259">
    <property type="entry name" value="MFS_trans_sf"/>
</dbReference>
<evidence type="ECO:0000256" key="3">
    <source>
        <dbReference type="ARBA" id="ARBA00022692"/>
    </source>
</evidence>
<dbReference type="PANTHER" id="PTHR23501">
    <property type="entry name" value="MAJOR FACILITATOR SUPERFAMILY"/>
    <property type="match status" value="1"/>
</dbReference>
<dbReference type="InterPro" id="IPR020846">
    <property type="entry name" value="MFS_dom"/>
</dbReference>
<dbReference type="PANTHER" id="PTHR23501:SF191">
    <property type="entry name" value="VACUOLAR BASIC AMINO ACID TRANSPORTER 4"/>
    <property type="match status" value="1"/>
</dbReference>
<protein>
    <submittedName>
        <fullName evidence="8">MFS general substrate transporter</fullName>
    </submittedName>
</protein>